<dbReference type="NCBIfam" id="NF006617">
    <property type="entry name" value="PRK09184.1"/>
    <property type="match status" value="1"/>
</dbReference>
<organism evidence="2 3">
    <name type="scientific">Azohydromonas caseinilytica</name>
    <dbReference type="NCBI Taxonomy" id="2728836"/>
    <lineage>
        <taxon>Bacteria</taxon>
        <taxon>Pseudomonadati</taxon>
        <taxon>Pseudomonadota</taxon>
        <taxon>Betaproteobacteria</taxon>
        <taxon>Burkholderiales</taxon>
        <taxon>Sphaerotilaceae</taxon>
        <taxon>Azohydromonas</taxon>
    </lineage>
</organism>
<comment type="caution">
    <text evidence="2">The sequence shown here is derived from an EMBL/GenBank/DDBJ whole genome shotgun (WGS) entry which is preliminary data.</text>
</comment>
<dbReference type="InterPro" id="IPR009081">
    <property type="entry name" value="PP-bd_ACP"/>
</dbReference>
<evidence type="ECO:0000259" key="1">
    <source>
        <dbReference type="PROSITE" id="PS50075"/>
    </source>
</evidence>
<dbReference type="AlphaFoldDB" id="A0A848FJL9"/>
<evidence type="ECO:0000313" key="3">
    <source>
        <dbReference type="Proteomes" id="UP000574067"/>
    </source>
</evidence>
<sequence length="108" mass="12051">MQFSEEHHIVSATDVKPAGDVLPPSVLEPELAELLVRALNLEISPADIDPTAPLYGDALGLDSIDILELALEVSQRYGFELRSDDENNHRIFASLRSLALHIEQHRKR</sequence>
<dbReference type="Gene3D" id="1.10.1200.10">
    <property type="entry name" value="ACP-like"/>
    <property type="match status" value="1"/>
</dbReference>
<gene>
    <name evidence="2" type="ORF">HHL10_26520</name>
</gene>
<dbReference type="PROSITE" id="PS50075">
    <property type="entry name" value="CARRIER"/>
    <property type="match status" value="1"/>
</dbReference>
<keyword evidence="3" id="KW-1185">Reference proteome</keyword>
<dbReference type="SUPFAM" id="SSF47336">
    <property type="entry name" value="ACP-like"/>
    <property type="match status" value="1"/>
</dbReference>
<feature type="domain" description="Carrier" evidence="1">
    <location>
        <begin position="25"/>
        <end position="106"/>
    </location>
</feature>
<proteinExistence type="predicted"/>
<protein>
    <submittedName>
        <fullName evidence="2">Acyl carrier protein</fullName>
    </submittedName>
</protein>
<dbReference type="InterPro" id="IPR036736">
    <property type="entry name" value="ACP-like_sf"/>
</dbReference>
<name>A0A848FJL9_9BURK</name>
<accession>A0A848FJL9</accession>
<evidence type="ECO:0000313" key="2">
    <source>
        <dbReference type="EMBL" id="NML18529.1"/>
    </source>
</evidence>
<dbReference type="Proteomes" id="UP000574067">
    <property type="component" value="Unassembled WGS sequence"/>
</dbReference>
<dbReference type="EMBL" id="JABBFW010000034">
    <property type="protein sequence ID" value="NML18529.1"/>
    <property type="molecule type" value="Genomic_DNA"/>
</dbReference>
<reference evidence="2 3" key="1">
    <citation type="submission" date="2020-04" db="EMBL/GenBank/DDBJ databases">
        <title>Azohydromonas sp. isolated from soil.</title>
        <authorList>
            <person name="Dahal R.H."/>
        </authorList>
    </citation>
    <scope>NUCLEOTIDE SEQUENCE [LARGE SCALE GENOMIC DNA]</scope>
    <source>
        <strain evidence="2 3">G-1-1-14</strain>
    </source>
</reference>
<dbReference type="Pfam" id="PF00550">
    <property type="entry name" value="PP-binding"/>
    <property type="match status" value="1"/>
</dbReference>